<dbReference type="PANTHER" id="PTHR36482">
    <property type="entry name" value="OSJNBA0024J22.15 PROTEIN"/>
    <property type="match status" value="1"/>
</dbReference>
<evidence type="ECO:0000313" key="1">
    <source>
        <dbReference type="EMBL" id="KAK9690554.1"/>
    </source>
</evidence>
<proteinExistence type="predicted"/>
<dbReference type="InterPro" id="IPR053085">
    <property type="entry name" value="Jasmonate-induced_protein"/>
</dbReference>
<sequence length="159" mass="16945">MASEQAAVQLKRVIAIMANKSQNEMYCERYINWSGAPGPFPPPINADGVVEFSTFGTKGAVLYNGPPDVAKYQSAWLLAWNAPGLSPGPAPNKVYVTCGTKTDIDNITDKEILERLEASSSESKDSDAYTRTFVTANIKGLSPIDPVIGAIGVTFGTTA</sequence>
<name>A0AAW1ILM2_SAPOF</name>
<dbReference type="EMBL" id="JBDFQZ010000009">
    <property type="protein sequence ID" value="KAK9690554.1"/>
    <property type="molecule type" value="Genomic_DNA"/>
</dbReference>
<comment type="caution">
    <text evidence="1">The sequence shown here is derived from an EMBL/GenBank/DDBJ whole genome shotgun (WGS) entry which is preliminary data.</text>
</comment>
<dbReference type="Proteomes" id="UP001443914">
    <property type="component" value="Unassembled WGS sequence"/>
</dbReference>
<reference evidence="1" key="1">
    <citation type="submission" date="2024-03" db="EMBL/GenBank/DDBJ databases">
        <title>WGS assembly of Saponaria officinalis var. Norfolk2.</title>
        <authorList>
            <person name="Jenkins J."/>
            <person name="Shu S."/>
            <person name="Grimwood J."/>
            <person name="Barry K."/>
            <person name="Goodstein D."/>
            <person name="Schmutz J."/>
            <person name="Leebens-Mack J."/>
            <person name="Osbourn A."/>
        </authorList>
    </citation>
    <scope>NUCLEOTIDE SEQUENCE [LARGE SCALE GENOMIC DNA]</scope>
    <source>
        <strain evidence="1">JIC</strain>
    </source>
</reference>
<gene>
    <name evidence="1" type="ORF">RND81_09G137200</name>
</gene>
<protein>
    <submittedName>
        <fullName evidence="1">Uncharacterized protein</fullName>
    </submittedName>
</protein>
<evidence type="ECO:0000313" key="2">
    <source>
        <dbReference type="Proteomes" id="UP001443914"/>
    </source>
</evidence>
<keyword evidence="2" id="KW-1185">Reference proteome</keyword>
<organism evidence="1 2">
    <name type="scientific">Saponaria officinalis</name>
    <name type="common">Common soapwort</name>
    <name type="synonym">Lychnis saponaria</name>
    <dbReference type="NCBI Taxonomy" id="3572"/>
    <lineage>
        <taxon>Eukaryota</taxon>
        <taxon>Viridiplantae</taxon>
        <taxon>Streptophyta</taxon>
        <taxon>Embryophyta</taxon>
        <taxon>Tracheophyta</taxon>
        <taxon>Spermatophyta</taxon>
        <taxon>Magnoliopsida</taxon>
        <taxon>eudicotyledons</taxon>
        <taxon>Gunneridae</taxon>
        <taxon>Pentapetalae</taxon>
        <taxon>Caryophyllales</taxon>
        <taxon>Caryophyllaceae</taxon>
        <taxon>Caryophylleae</taxon>
        <taxon>Saponaria</taxon>
    </lineage>
</organism>
<accession>A0AAW1ILM2</accession>
<dbReference type="AlphaFoldDB" id="A0AAW1ILM2"/>
<dbReference type="PANTHER" id="PTHR36482:SF6">
    <property type="entry name" value="JASMONATE-INDUCED PROTEIN HOMOLOG"/>
    <property type="match status" value="1"/>
</dbReference>